<gene>
    <name evidence="1" type="ORF">EDD80_11534</name>
</gene>
<dbReference type="Proteomes" id="UP000295807">
    <property type="component" value="Unassembled WGS sequence"/>
</dbReference>
<protein>
    <submittedName>
        <fullName evidence="1">Uncharacterized protein</fullName>
    </submittedName>
</protein>
<evidence type="ECO:0000313" key="2">
    <source>
        <dbReference type="Proteomes" id="UP000295807"/>
    </source>
</evidence>
<evidence type="ECO:0000313" key="1">
    <source>
        <dbReference type="EMBL" id="TCS85051.1"/>
    </source>
</evidence>
<name>A0A4R3KLN7_9SPHI</name>
<reference evidence="1 2" key="1">
    <citation type="submission" date="2019-03" db="EMBL/GenBank/DDBJ databases">
        <title>Genomic Encyclopedia of Type Strains, Phase IV (KMG-IV): sequencing the most valuable type-strain genomes for metagenomic binning, comparative biology and taxonomic classification.</title>
        <authorList>
            <person name="Goeker M."/>
        </authorList>
    </citation>
    <scope>NUCLEOTIDE SEQUENCE [LARGE SCALE GENOMIC DNA]</scope>
    <source>
        <strain evidence="1 2">DSM 21100</strain>
    </source>
</reference>
<dbReference type="AlphaFoldDB" id="A0A4R3KLN7"/>
<sequence length="56" mass="6662">MIECVPARWEKQTGSEILHLFKFCSNVFKYMETYGGRVKMLPRKQQCHLYGRNGHN</sequence>
<comment type="caution">
    <text evidence="1">The sequence shown here is derived from an EMBL/GenBank/DDBJ whole genome shotgun (WGS) entry which is preliminary data.</text>
</comment>
<proteinExistence type="predicted"/>
<accession>A0A4R3KLN7</accession>
<keyword evidence="2" id="KW-1185">Reference proteome</keyword>
<organism evidence="1 2">
    <name type="scientific">Anseongella ginsenosidimutans</name>
    <dbReference type="NCBI Taxonomy" id="496056"/>
    <lineage>
        <taxon>Bacteria</taxon>
        <taxon>Pseudomonadati</taxon>
        <taxon>Bacteroidota</taxon>
        <taxon>Sphingobacteriia</taxon>
        <taxon>Sphingobacteriales</taxon>
        <taxon>Sphingobacteriaceae</taxon>
        <taxon>Anseongella</taxon>
    </lineage>
</organism>
<dbReference type="EMBL" id="SMAD01000015">
    <property type="protein sequence ID" value="TCS85051.1"/>
    <property type="molecule type" value="Genomic_DNA"/>
</dbReference>